<comment type="catalytic activity">
    <reaction evidence="1">
        <text>Endohydrolysis of (1-&gt;4)-alpha-D-glucosidic linkages in polysaccharides containing three or more (1-&gt;4)-alpha-linked D-glucose units.</text>
        <dbReference type="EC" id="3.2.1.1"/>
    </reaction>
</comment>
<dbReference type="SUPFAM" id="SSF51445">
    <property type="entry name" value="(Trans)glycosidases"/>
    <property type="match status" value="1"/>
</dbReference>
<comment type="cofactor">
    <cofactor evidence="2">
        <name>Ca(2+)</name>
        <dbReference type="ChEBI" id="CHEBI:29108"/>
    </cofactor>
</comment>
<dbReference type="Proteomes" id="UP000295689">
    <property type="component" value="Unassembled WGS sequence"/>
</dbReference>
<evidence type="ECO:0000256" key="4">
    <source>
        <dbReference type="ARBA" id="ARBA00012595"/>
    </source>
</evidence>
<keyword evidence="11" id="KW-1133">Transmembrane helix</keyword>
<evidence type="ECO:0000256" key="9">
    <source>
        <dbReference type="ARBA" id="ARBA00023277"/>
    </source>
</evidence>
<keyword evidence="14" id="KW-1185">Reference proteome</keyword>
<keyword evidence="5" id="KW-0479">Metal-binding</keyword>
<evidence type="ECO:0000256" key="1">
    <source>
        <dbReference type="ARBA" id="ARBA00000548"/>
    </source>
</evidence>
<dbReference type="GO" id="GO:0005509">
    <property type="term" value="F:calcium ion binding"/>
    <property type="evidence" value="ECO:0007669"/>
    <property type="project" value="InterPro"/>
</dbReference>
<dbReference type="PANTHER" id="PTHR10357">
    <property type="entry name" value="ALPHA-AMYLASE FAMILY MEMBER"/>
    <property type="match status" value="1"/>
</dbReference>
<dbReference type="AlphaFoldDB" id="A0A4R2BKZ6"/>
<dbReference type="RefSeq" id="WP_132000963.1">
    <property type="nucleotide sequence ID" value="NZ_JABUHM010000006.1"/>
</dbReference>
<dbReference type="EMBL" id="SLVV01000001">
    <property type="protein sequence ID" value="TCN27918.1"/>
    <property type="molecule type" value="Genomic_DNA"/>
</dbReference>
<keyword evidence="6" id="KW-0732">Signal</keyword>
<dbReference type="SMART" id="SM00642">
    <property type="entry name" value="Aamy"/>
    <property type="match status" value="1"/>
</dbReference>
<dbReference type="CDD" id="cd11339">
    <property type="entry name" value="AmyAc_bac_CMD_like_2"/>
    <property type="match status" value="1"/>
</dbReference>
<sequence length="510" mass="58962">MKRAWLAFITIPFLLFYALPVGAVEKEERKWQDETIYFLMVDRFNNGDNSNDLNIDTKDPKTYHGGDFEGVIKQLDYIKDMGFTAIWLSPVFDNAEDGYHGYWVSDFYKTDEHFGSMETFKQLVKEAHKRDIKVILDFVVNHVGPEHPWLKDSSKADWFHPKQAEDGDDQQEREDSWLQGLPDLNQDNPEVRKYLIDAAQWWITETDIDGYHLDDVQNVPVDFWSEFTQKIKGAKSDFYLLGEVGSKDPREIVQYDKAGFDGLLDYPLNEDLRTAFAKPDQPLEALLAAAEGNGEVYEAPFLMANFMDNHNTVRFTRDAVQNNQHPGARWRLALTYLYTVPGIPVVYYGSEIALDGGEEPDNRRQMNFMTDKELIDYITQLGELRNQHPSLTRGSFDLLHEKDGMAVYKRTYKDEVSIIAINNTSKSQDVTLTEEELEKDKEMRGMLSGDLVRSTDGKYKLVLDREEAEIYSLADRSGLNIPYLTVMGAVYAAFFIFIFLVWRRAKRKRS</sequence>
<keyword evidence="11" id="KW-0472">Membrane</keyword>
<dbReference type="InterPro" id="IPR013780">
    <property type="entry name" value="Glyco_hydro_b"/>
</dbReference>
<keyword evidence="7" id="KW-0378">Hydrolase</keyword>
<evidence type="ECO:0000256" key="3">
    <source>
        <dbReference type="ARBA" id="ARBA00008061"/>
    </source>
</evidence>
<evidence type="ECO:0000256" key="2">
    <source>
        <dbReference type="ARBA" id="ARBA00001913"/>
    </source>
</evidence>
<dbReference type="PIRSF" id="PIRSF001024">
    <property type="entry name" value="Alph-amyl_fung"/>
    <property type="match status" value="1"/>
</dbReference>
<dbReference type="SUPFAM" id="SSF51011">
    <property type="entry name" value="Glycosyl hydrolase domain"/>
    <property type="match status" value="1"/>
</dbReference>
<evidence type="ECO:0000259" key="12">
    <source>
        <dbReference type="SMART" id="SM00642"/>
    </source>
</evidence>
<evidence type="ECO:0000256" key="8">
    <source>
        <dbReference type="ARBA" id="ARBA00022837"/>
    </source>
</evidence>
<keyword evidence="9" id="KW-0119">Carbohydrate metabolism</keyword>
<dbReference type="InterPro" id="IPR006047">
    <property type="entry name" value="GH13_cat_dom"/>
</dbReference>
<dbReference type="PANTHER" id="PTHR10357:SF215">
    <property type="entry name" value="ALPHA-AMYLASE 1"/>
    <property type="match status" value="1"/>
</dbReference>
<evidence type="ECO:0000256" key="11">
    <source>
        <dbReference type="SAM" id="Phobius"/>
    </source>
</evidence>
<dbReference type="Gene3D" id="3.20.20.80">
    <property type="entry name" value="Glycosidases"/>
    <property type="match status" value="1"/>
</dbReference>
<organism evidence="13 14">
    <name type="scientific">Mesobacillus foraminis</name>
    <dbReference type="NCBI Taxonomy" id="279826"/>
    <lineage>
        <taxon>Bacteria</taxon>
        <taxon>Bacillati</taxon>
        <taxon>Bacillota</taxon>
        <taxon>Bacilli</taxon>
        <taxon>Bacillales</taxon>
        <taxon>Bacillaceae</taxon>
        <taxon>Mesobacillus</taxon>
    </lineage>
</organism>
<evidence type="ECO:0000313" key="14">
    <source>
        <dbReference type="Proteomes" id="UP000295689"/>
    </source>
</evidence>
<keyword evidence="8" id="KW-0106">Calcium</keyword>
<proteinExistence type="inferred from homology"/>
<evidence type="ECO:0000256" key="10">
    <source>
        <dbReference type="ARBA" id="ARBA00023295"/>
    </source>
</evidence>
<protein>
    <recommendedName>
        <fullName evidence="4">alpha-amylase</fullName>
        <ecNumber evidence="4">3.2.1.1</ecNumber>
    </recommendedName>
</protein>
<gene>
    <name evidence="13" type="ORF">EV146_101248</name>
</gene>
<accession>A0A4R2BKZ6</accession>
<dbReference type="GO" id="GO:0004556">
    <property type="term" value="F:alpha-amylase activity"/>
    <property type="evidence" value="ECO:0007669"/>
    <property type="project" value="UniProtKB-EC"/>
</dbReference>
<dbReference type="Gene3D" id="2.60.40.1180">
    <property type="entry name" value="Golgi alpha-mannosidase II"/>
    <property type="match status" value="1"/>
</dbReference>
<dbReference type="InterPro" id="IPR013777">
    <property type="entry name" value="A-amylase-like"/>
</dbReference>
<feature type="transmembrane region" description="Helical" evidence="11">
    <location>
        <begin position="481"/>
        <end position="502"/>
    </location>
</feature>
<dbReference type="Pfam" id="PF00128">
    <property type="entry name" value="Alpha-amylase"/>
    <property type="match status" value="1"/>
</dbReference>
<keyword evidence="10" id="KW-0326">Glycosidase</keyword>
<feature type="domain" description="Glycosyl hydrolase family 13 catalytic" evidence="12">
    <location>
        <begin position="38"/>
        <end position="385"/>
    </location>
</feature>
<dbReference type="GO" id="GO:0005975">
    <property type="term" value="P:carbohydrate metabolic process"/>
    <property type="evidence" value="ECO:0007669"/>
    <property type="project" value="InterPro"/>
</dbReference>
<evidence type="ECO:0000313" key="13">
    <source>
        <dbReference type="EMBL" id="TCN27918.1"/>
    </source>
</evidence>
<comment type="similarity">
    <text evidence="3">Belongs to the glycosyl hydrolase 13 family.</text>
</comment>
<comment type="caution">
    <text evidence="13">The sequence shown here is derived from an EMBL/GenBank/DDBJ whole genome shotgun (WGS) entry which is preliminary data.</text>
</comment>
<dbReference type="EC" id="3.2.1.1" evidence="4"/>
<dbReference type="InterPro" id="IPR017853">
    <property type="entry name" value="GH"/>
</dbReference>
<evidence type="ECO:0000256" key="5">
    <source>
        <dbReference type="ARBA" id="ARBA00022723"/>
    </source>
</evidence>
<keyword evidence="11" id="KW-0812">Transmembrane</keyword>
<evidence type="ECO:0000256" key="6">
    <source>
        <dbReference type="ARBA" id="ARBA00022729"/>
    </source>
</evidence>
<evidence type="ECO:0000256" key="7">
    <source>
        <dbReference type="ARBA" id="ARBA00022801"/>
    </source>
</evidence>
<reference evidence="13 14" key="1">
    <citation type="journal article" date="2015" name="Stand. Genomic Sci.">
        <title>Genomic Encyclopedia of Bacterial and Archaeal Type Strains, Phase III: the genomes of soil and plant-associated and newly described type strains.</title>
        <authorList>
            <person name="Whitman W.B."/>
            <person name="Woyke T."/>
            <person name="Klenk H.P."/>
            <person name="Zhou Y."/>
            <person name="Lilburn T.G."/>
            <person name="Beck B.J."/>
            <person name="De Vos P."/>
            <person name="Vandamme P."/>
            <person name="Eisen J.A."/>
            <person name="Garrity G."/>
            <person name="Hugenholtz P."/>
            <person name="Kyrpides N.C."/>
        </authorList>
    </citation>
    <scope>NUCLEOTIDE SEQUENCE [LARGE SCALE GENOMIC DNA]</scope>
    <source>
        <strain evidence="13 14">CV53</strain>
    </source>
</reference>
<name>A0A4R2BKZ6_9BACI</name>